<dbReference type="InterPro" id="IPR036513">
    <property type="entry name" value="STAS_dom_sf"/>
</dbReference>
<evidence type="ECO:0000259" key="1">
    <source>
        <dbReference type="PROSITE" id="PS50801"/>
    </source>
</evidence>
<protein>
    <submittedName>
        <fullName evidence="2">STAS domain-containing protein</fullName>
    </submittedName>
</protein>
<keyword evidence="3" id="KW-1185">Reference proteome</keyword>
<evidence type="ECO:0000313" key="2">
    <source>
        <dbReference type="EMBL" id="MCO6418623.1"/>
    </source>
</evidence>
<dbReference type="Gene3D" id="3.30.750.24">
    <property type="entry name" value="STAS domain"/>
    <property type="match status" value="1"/>
</dbReference>
<organism evidence="2 3">
    <name type="scientific">Siccirubricoccus soli</name>
    <dbReference type="NCBI Taxonomy" id="2899147"/>
    <lineage>
        <taxon>Bacteria</taxon>
        <taxon>Pseudomonadati</taxon>
        <taxon>Pseudomonadota</taxon>
        <taxon>Alphaproteobacteria</taxon>
        <taxon>Acetobacterales</taxon>
        <taxon>Roseomonadaceae</taxon>
        <taxon>Siccirubricoccus</taxon>
    </lineage>
</organism>
<proteinExistence type="predicted"/>
<evidence type="ECO:0000313" key="3">
    <source>
        <dbReference type="Proteomes" id="UP001523392"/>
    </source>
</evidence>
<dbReference type="PANTHER" id="PTHR33495:SF2">
    <property type="entry name" value="ANTI-SIGMA FACTOR ANTAGONIST TM_1081-RELATED"/>
    <property type="match status" value="1"/>
</dbReference>
<dbReference type="PANTHER" id="PTHR33495">
    <property type="entry name" value="ANTI-SIGMA FACTOR ANTAGONIST TM_1081-RELATED-RELATED"/>
    <property type="match status" value="1"/>
</dbReference>
<dbReference type="Proteomes" id="UP001523392">
    <property type="component" value="Unassembled WGS sequence"/>
</dbReference>
<feature type="domain" description="STAS" evidence="1">
    <location>
        <begin position="1"/>
        <end position="95"/>
    </location>
</feature>
<name>A0ABT1D9N1_9PROT</name>
<reference evidence="2 3" key="1">
    <citation type="submission" date="2021-12" db="EMBL/GenBank/DDBJ databases">
        <title>Siccirubricoccus leaddurans sp. nov., a high concentration Zn2+ tolerance bacterium.</title>
        <authorList>
            <person name="Cao Y."/>
        </authorList>
    </citation>
    <scope>NUCLEOTIDE SEQUENCE [LARGE SCALE GENOMIC DNA]</scope>
    <source>
        <strain evidence="2 3">KC 17139</strain>
    </source>
</reference>
<accession>A0ABT1D9N1</accession>
<dbReference type="PROSITE" id="PS50801">
    <property type="entry name" value="STAS"/>
    <property type="match status" value="1"/>
</dbReference>
<dbReference type="CDD" id="cd07043">
    <property type="entry name" value="STAS_anti-anti-sigma_factors"/>
    <property type="match status" value="1"/>
</dbReference>
<sequence>MSGRLDALGAEAIELGFTAAVAGVDRHALVDLREVEFCSSFGLRLLICVARALQRRGRRMVLFAAQPEVAEVFETVALDQMIPVAATEEEALARLGA</sequence>
<comment type="caution">
    <text evidence="2">The sequence shown here is derived from an EMBL/GenBank/DDBJ whole genome shotgun (WGS) entry which is preliminary data.</text>
</comment>
<dbReference type="InterPro" id="IPR002645">
    <property type="entry name" value="STAS_dom"/>
</dbReference>
<gene>
    <name evidence="2" type="ORF">JYK14_21050</name>
</gene>
<dbReference type="SUPFAM" id="SSF52091">
    <property type="entry name" value="SpoIIaa-like"/>
    <property type="match status" value="1"/>
</dbReference>
<dbReference type="EMBL" id="JAFIRR010000145">
    <property type="protein sequence ID" value="MCO6418623.1"/>
    <property type="molecule type" value="Genomic_DNA"/>
</dbReference>
<dbReference type="Pfam" id="PF01740">
    <property type="entry name" value="STAS"/>
    <property type="match status" value="1"/>
</dbReference>